<comment type="caution">
    <text evidence="2">The sequence shown here is derived from an EMBL/GenBank/DDBJ whole genome shotgun (WGS) entry which is preliminary data.</text>
</comment>
<dbReference type="InterPro" id="IPR000825">
    <property type="entry name" value="SUF_FeS_clus_asmbl_SufBD_core"/>
</dbReference>
<dbReference type="SUPFAM" id="SSF101960">
    <property type="entry name" value="Stabilizer of iron transporter SufD"/>
    <property type="match status" value="1"/>
</dbReference>
<dbReference type="InterPro" id="IPR055346">
    <property type="entry name" value="Fe-S_cluster_assembly_SufBD"/>
</dbReference>
<name>A0A0G0EL75_9BACT</name>
<dbReference type="STRING" id="1618480.US11_C0003G0018"/>
<protein>
    <recommendedName>
        <fullName evidence="1">SUF system FeS cluster assembly SufBD core domain-containing protein</fullName>
    </recommendedName>
</protein>
<evidence type="ECO:0000313" key="3">
    <source>
        <dbReference type="Proteomes" id="UP000034344"/>
    </source>
</evidence>
<dbReference type="PANTHER" id="PTHR43575">
    <property type="entry name" value="PROTEIN ABCI7, CHLOROPLASTIC"/>
    <property type="match status" value="1"/>
</dbReference>
<evidence type="ECO:0000259" key="1">
    <source>
        <dbReference type="Pfam" id="PF01458"/>
    </source>
</evidence>
<evidence type="ECO:0000313" key="2">
    <source>
        <dbReference type="EMBL" id="KKQ01875.1"/>
    </source>
</evidence>
<gene>
    <name evidence="2" type="ORF">US11_C0003G0018</name>
</gene>
<dbReference type="PANTHER" id="PTHR43575:SF1">
    <property type="entry name" value="PROTEIN ABCI7, CHLOROPLASTIC"/>
    <property type="match status" value="1"/>
</dbReference>
<dbReference type="EMBL" id="LBRS01000003">
    <property type="protein sequence ID" value="KKQ01875.1"/>
    <property type="molecule type" value="Genomic_DNA"/>
</dbReference>
<reference evidence="2 3" key="1">
    <citation type="journal article" date="2015" name="Nature">
        <title>rRNA introns, odd ribosomes, and small enigmatic genomes across a large radiation of phyla.</title>
        <authorList>
            <person name="Brown C.T."/>
            <person name="Hug L.A."/>
            <person name="Thomas B.C."/>
            <person name="Sharon I."/>
            <person name="Castelle C.J."/>
            <person name="Singh A."/>
            <person name="Wilkins M.J."/>
            <person name="Williams K.H."/>
            <person name="Banfield J.F."/>
        </authorList>
    </citation>
    <scope>NUCLEOTIDE SEQUENCE [LARGE SCALE GENOMIC DNA]</scope>
</reference>
<dbReference type="GO" id="GO:0016226">
    <property type="term" value="P:iron-sulfur cluster assembly"/>
    <property type="evidence" value="ECO:0007669"/>
    <property type="project" value="InterPro"/>
</dbReference>
<sequence>MAVLIDLNKEKADILKFTRPGDYVVFFHNLSGEFTFSLNSTGINVDIFGLYIGARSSDFVIRTKQHHVSSETTSNLLIKGVFYDDSRFNYQGLIRIENNAQKSHAYQKNQNITLSPNVFIESKPYLEILANDVFCTHGSTTGRLDQNQLLYLKSRRIEKEKAQSLLIEGFLGDLLRKVQEKIPQFDYNIKSYHKLAD</sequence>
<dbReference type="InterPro" id="IPR037284">
    <property type="entry name" value="SUF_FeS_clus_asmbl_SufBD_sf"/>
</dbReference>
<dbReference type="Pfam" id="PF01458">
    <property type="entry name" value="SUFBD_core"/>
    <property type="match status" value="1"/>
</dbReference>
<proteinExistence type="predicted"/>
<dbReference type="Proteomes" id="UP000034344">
    <property type="component" value="Unassembled WGS sequence"/>
</dbReference>
<organism evidence="2 3">
    <name type="scientific">Candidatus Roizmanbacteria bacterium GW2011_GWA2_36_23</name>
    <dbReference type="NCBI Taxonomy" id="1618480"/>
    <lineage>
        <taxon>Bacteria</taxon>
        <taxon>Candidatus Roizmaniibacteriota</taxon>
    </lineage>
</organism>
<dbReference type="AlphaFoldDB" id="A0A0G0EL75"/>
<accession>A0A0G0EL75</accession>
<feature type="domain" description="SUF system FeS cluster assembly SufBD core" evidence="1">
    <location>
        <begin position="34"/>
        <end position="170"/>
    </location>
</feature>